<dbReference type="InterPro" id="IPR042081">
    <property type="entry name" value="RNA_2'-PTrans_C"/>
</dbReference>
<accession>A0A2L0ENT9</accession>
<organism evidence="4 5">
    <name type="scientific">Sorangium cellulosum</name>
    <name type="common">Polyangium cellulosum</name>
    <dbReference type="NCBI Taxonomy" id="56"/>
    <lineage>
        <taxon>Bacteria</taxon>
        <taxon>Pseudomonadati</taxon>
        <taxon>Myxococcota</taxon>
        <taxon>Polyangia</taxon>
        <taxon>Polyangiales</taxon>
        <taxon>Polyangiaceae</taxon>
        <taxon>Sorangium</taxon>
    </lineage>
</organism>
<evidence type="ECO:0000256" key="2">
    <source>
        <dbReference type="ARBA" id="ARBA00022679"/>
    </source>
</evidence>
<dbReference type="SUPFAM" id="SSF56399">
    <property type="entry name" value="ADP-ribosylation"/>
    <property type="match status" value="1"/>
</dbReference>
<dbReference type="InterPro" id="IPR002745">
    <property type="entry name" value="Ptrans_KptA/Tpt1"/>
</dbReference>
<proteinExistence type="inferred from homology"/>
<dbReference type="Pfam" id="PF01885">
    <property type="entry name" value="PTS_2-RNA"/>
    <property type="match status" value="1"/>
</dbReference>
<dbReference type="GO" id="GO:0000215">
    <property type="term" value="F:tRNA 2'-phosphotransferase activity"/>
    <property type="evidence" value="ECO:0007669"/>
    <property type="project" value="TreeGrafter"/>
</dbReference>
<dbReference type="Gene3D" id="1.10.10.970">
    <property type="entry name" value="RNA 2'-phosphotransferase, Tpt1/KptA family, N-terminal domain"/>
    <property type="match status" value="1"/>
</dbReference>
<evidence type="ECO:0000313" key="4">
    <source>
        <dbReference type="EMBL" id="AUX40974.1"/>
    </source>
</evidence>
<dbReference type="GO" id="GO:0006388">
    <property type="term" value="P:tRNA splicing, via endonucleolytic cleavage and ligation"/>
    <property type="evidence" value="ECO:0007669"/>
    <property type="project" value="TreeGrafter"/>
</dbReference>
<dbReference type="RefSeq" id="WP_104978692.1">
    <property type="nucleotide sequence ID" value="NZ_CP012673.1"/>
</dbReference>
<name>A0A2L0ENT9_SORCE</name>
<reference evidence="4 5" key="1">
    <citation type="submission" date="2015-09" db="EMBL/GenBank/DDBJ databases">
        <title>Sorangium comparison.</title>
        <authorList>
            <person name="Zaburannyi N."/>
            <person name="Bunk B."/>
            <person name="Overmann J."/>
            <person name="Mueller R."/>
        </authorList>
    </citation>
    <scope>NUCLEOTIDE SEQUENCE [LARGE SCALE GENOMIC DNA]</scope>
    <source>
        <strain evidence="4 5">So ce26</strain>
    </source>
</reference>
<evidence type="ECO:0000256" key="3">
    <source>
        <dbReference type="ARBA" id="ARBA00023027"/>
    </source>
</evidence>
<evidence type="ECO:0000256" key="1">
    <source>
        <dbReference type="ARBA" id="ARBA00009836"/>
    </source>
</evidence>
<gene>
    <name evidence="4" type="primary">kptA</name>
    <name evidence="4" type="ORF">SOCE26_023760</name>
</gene>
<dbReference type="PANTHER" id="PTHR12684">
    <property type="entry name" value="PUTATIVE PHOSPHOTRANSFERASE"/>
    <property type="match status" value="1"/>
</dbReference>
<comment type="similarity">
    <text evidence="1">Belongs to the KptA/TPT1 family.</text>
</comment>
<sequence length="207" mass="22342">MGRDRLTDTSKKLSWLLRHGAPSQGIAMDDAGWVAVDDVLKALRISRALLDEVVENNTKNRLEIRGDRVRASQGHSREGMPVTLVGLEASWEEVHGDAPIWHGTSVDAVRGIAREGIRPAARTHVHCTDAPGSAVGKRASVDVMLEISPARLRARGLRVYRSPNGVVLVREVPVGCLIGLMPIVARAKRDEAALRALLFGEGSRGAA</sequence>
<protein>
    <submittedName>
        <fullName evidence="4">RNA 2'-phosphotransferase</fullName>
    </submittedName>
</protein>
<dbReference type="OrthoDB" id="4537997at2"/>
<dbReference type="PANTHER" id="PTHR12684:SF2">
    <property type="entry name" value="TRNA 2'-PHOSPHOTRANSFERASE 1"/>
    <property type="match status" value="1"/>
</dbReference>
<keyword evidence="3" id="KW-0520">NAD</keyword>
<evidence type="ECO:0000313" key="5">
    <source>
        <dbReference type="Proteomes" id="UP000238348"/>
    </source>
</evidence>
<dbReference type="EMBL" id="CP012673">
    <property type="protein sequence ID" value="AUX40974.1"/>
    <property type="molecule type" value="Genomic_DNA"/>
</dbReference>
<dbReference type="AlphaFoldDB" id="A0A2L0ENT9"/>
<dbReference type="Proteomes" id="UP000238348">
    <property type="component" value="Chromosome"/>
</dbReference>
<dbReference type="Gene3D" id="3.20.170.30">
    <property type="match status" value="1"/>
</dbReference>
<dbReference type="InterPro" id="IPR042080">
    <property type="entry name" value="RNA_2'-PTrans_N"/>
</dbReference>
<keyword evidence="2 4" id="KW-0808">Transferase</keyword>